<dbReference type="RefSeq" id="WP_380902673.1">
    <property type="nucleotide sequence ID" value="NZ_JBHUEG010000007.1"/>
</dbReference>
<protein>
    <recommendedName>
        <fullName evidence="3">Prophage tail endopeptidase domain-containing protein</fullName>
    </recommendedName>
</protein>
<dbReference type="EMBL" id="JBHULR010000003">
    <property type="protein sequence ID" value="MFD2547683.1"/>
    <property type="molecule type" value="Genomic_DNA"/>
</dbReference>
<evidence type="ECO:0000313" key="1">
    <source>
        <dbReference type="EMBL" id="MFD2547683.1"/>
    </source>
</evidence>
<evidence type="ECO:0008006" key="3">
    <source>
        <dbReference type="Google" id="ProtNLM"/>
    </source>
</evidence>
<organism evidence="1 2">
    <name type="scientific">Sphingobacterium suaedae</name>
    <dbReference type="NCBI Taxonomy" id="1686402"/>
    <lineage>
        <taxon>Bacteria</taxon>
        <taxon>Pseudomonadati</taxon>
        <taxon>Bacteroidota</taxon>
        <taxon>Sphingobacteriia</taxon>
        <taxon>Sphingobacteriales</taxon>
        <taxon>Sphingobacteriaceae</taxon>
        <taxon>Sphingobacterium</taxon>
    </lineage>
</organism>
<sequence>MEIQVYRGNTAAAKLPLNLSTFTKVMMGEHSLVFSFVSPSKVDIRVGDTLTYKNELMIVNTDPTFVKNHLYQYDIRFEGHRHSLARWLIMDEGALTFDYFGDANDYIFMLLERLNQVDSGWTAGDVEVGLDPVPLSFDEIDCYSALNDIAQALGCEWDIVGKSISLKKTIGRATTLSFAYGKGNGLYELTRNIVDNSKIVTRAYASGGTENLPQGYTKKKFTLPGYLEDATALALYGLREGSINDPEIYPNRTATVTDIGQINEGTWTVTDSTIDFDLQGQFIAGTEPKIVFKSGALNAQDFKILGYNHDTKTIRYEAKKDSNGALTPVGLVRAEIGDYYTLVGIRMPETYVTAALTKLEEKRAEYLASNKDPRVIFDLNIDILNLKRLNTEPQAGDIVRVIDEENDIDAEVRVTQVSYPGHFPEVLEQGMQFTAEIGNEVTYTRVQKIEKDIKESKEIVTQVSRDSWERDRRNLVALNEFMGKIFDPDGKLTEPLIKAIVGFFGTESMIYDLDGVTYIVNEGGDENAFSITGGQLIHKTFEVSGLGEIWNLTGLSVTGLDPLKSYYLSAKCSRVALTGEWVLTEHQMPTEAEAGYWYFNLGVLSSVIEGSRSLQSTMGFTMISGGNIITDTITAYYINVKKLFAQLIEVGSNGYTNAGISGLTKESPNELKSVRFWAGSTGENRDSAPFRVLEDGSLSSTKGKIGGFAIDATTLRSESVDDGGSNPTNPSSGIILSDLGVLSRNSGMSFLPSSTGLDFSASLVGEASTQLPPSRPVFTAEVRAGIIGAVRQELTQQALDMLWGAWGRYGGMFTSLKLLGAVYESVRLDTGSGDSYMTAGDYYLAKGGTNNNVFLPSDGVERGRKVVIKNATGDALNVLGNGANIYLIGNTVASSAIISVGGTRAYRYSPGGEWLESTG</sequence>
<dbReference type="Proteomes" id="UP001597545">
    <property type="component" value="Unassembled WGS sequence"/>
</dbReference>
<evidence type="ECO:0000313" key="2">
    <source>
        <dbReference type="Proteomes" id="UP001597545"/>
    </source>
</evidence>
<name>A0ABW5KHR7_9SPHI</name>
<comment type="caution">
    <text evidence="1">The sequence shown here is derived from an EMBL/GenBank/DDBJ whole genome shotgun (WGS) entry which is preliminary data.</text>
</comment>
<gene>
    <name evidence="1" type="ORF">ACFSR5_08505</name>
</gene>
<keyword evidence="2" id="KW-1185">Reference proteome</keyword>
<reference evidence="2" key="1">
    <citation type="journal article" date="2019" name="Int. J. Syst. Evol. Microbiol.">
        <title>The Global Catalogue of Microorganisms (GCM) 10K type strain sequencing project: providing services to taxonomists for standard genome sequencing and annotation.</title>
        <authorList>
            <consortium name="The Broad Institute Genomics Platform"/>
            <consortium name="The Broad Institute Genome Sequencing Center for Infectious Disease"/>
            <person name="Wu L."/>
            <person name="Ma J."/>
        </authorList>
    </citation>
    <scope>NUCLEOTIDE SEQUENCE [LARGE SCALE GENOMIC DNA]</scope>
    <source>
        <strain evidence="2">KCTC 42662</strain>
    </source>
</reference>
<proteinExistence type="predicted"/>
<accession>A0ABW5KHR7</accession>